<reference evidence="1 2" key="1">
    <citation type="journal article" date="2013" name="Mar. Genomics">
        <title>Expression of sulfatases in Rhodopirellula baltica and the diversity of sulfatases in the genus Rhodopirellula.</title>
        <authorList>
            <person name="Wegner C.E."/>
            <person name="Richter-Heitmann T."/>
            <person name="Klindworth A."/>
            <person name="Klockow C."/>
            <person name="Richter M."/>
            <person name="Achstetter T."/>
            <person name="Glockner F.O."/>
            <person name="Harder J."/>
        </authorList>
    </citation>
    <scope>NUCLEOTIDE SEQUENCE [LARGE SCALE GENOMIC DNA]</scope>
    <source>
        <strain evidence="1 2">SWK14</strain>
    </source>
</reference>
<accession>L7CAM2</accession>
<name>L7CAM2_RHOBT</name>
<dbReference type="Proteomes" id="UP000010959">
    <property type="component" value="Unassembled WGS sequence"/>
</dbReference>
<gene>
    <name evidence="1" type="ORF">RBSWK_05919</name>
</gene>
<evidence type="ECO:0000313" key="1">
    <source>
        <dbReference type="EMBL" id="ELP30161.1"/>
    </source>
</evidence>
<dbReference type="AlphaFoldDB" id="L7CAM2"/>
<organism evidence="1 2">
    <name type="scientific">Rhodopirellula baltica SWK14</name>
    <dbReference type="NCBI Taxonomy" id="993516"/>
    <lineage>
        <taxon>Bacteria</taxon>
        <taxon>Pseudomonadati</taxon>
        <taxon>Planctomycetota</taxon>
        <taxon>Planctomycetia</taxon>
        <taxon>Pirellulales</taxon>
        <taxon>Pirellulaceae</taxon>
        <taxon>Rhodopirellula</taxon>
    </lineage>
</organism>
<protein>
    <submittedName>
        <fullName evidence="1">Uncharacterized protein</fullName>
    </submittedName>
</protein>
<evidence type="ECO:0000313" key="2">
    <source>
        <dbReference type="Proteomes" id="UP000010959"/>
    </source>
</evidence>
<proteinExistence type="predicted"/>
<comment type="caution">
    <text evidence="1">The sequence shown here is derived from an EMBL/GenBank/DDBJ whole genome shotgun (WGS) entry which is preliminary data.</text>
</comment>
<sequence length="85" mass="9759">MNDDDSPSEADRREFVFHPIKNGFRRPTAGASTDEWQRDRVELLLLCQRECVVTGITNRSFARSPPQPDVGYMDNGFEWQIARTG</sequence>
<dbReference type="EMBL" id="AMWG01000165">
    <property type="protein sequence ID" value="ELP30161.1"/>
    <property type="molecule type" value="Genomic_DNA"/>
</dbReference>